<dbReference type="InterPro" id="IPR029061">
    <property type="entry name" value="THDP-binding"/>
</dbReference>
<dbReference type="Pfam" id="PF02780">
    <property type="entry name" value="Transketolase_C"/>
    <property type="match status" value="1"/>
</dbReference>
<feature type="region of interest" description="Disordered" evidence="11">
    <location>
        <begin position="652"/>
        <end position="717"/>
    </location>
</feature>
<dbReference type="Pfam" id="PF13292">
    <property type="entry name" value="DXP_synthase_N"/>
    <property type="match status" value="2"/>
</dbReference>
<comment type="cofactor">
    <cofactor evidence="10">
        <name>Mg(2+)</name>
        <dbReference type="ChEBI" id="CHEBI:18420"/>
    </cofactor>
    <text evidence="10">Binds 1 Mg(2+) ion per subunit.</text>
</comment>
<feature type="binding site" evidence="10">
    <location>
        <position position="174"/>
    </location>
    <ligand>
        <name>Mg(2+)</name>
        <dbReference type="ChEBI" id="CHEBI:18420"/>
    </ligand>
</feature>
<accession>A0ABN2TGD0</accession>
<comment type="pathway">
    <text evidence="1 10">Metabolic intermediate biosynthesis; 1-deoxy-D-xylulose 5-phosphate biosynthesis; 1-deoxy-D-xylulose 5-phosphate from D-glyceraldehyde 3-phosphate and pyruvate: step 1/1.</text>
</comment>
<evidence type="ECO:0000256" key="7">
    <source>
        <dbReference type="ARBA" id="ARBA00022977"/>
    </source>
</evidence>
<evidence type="ECO:0000259" key="12">
    <source>
        <dbReference type="SMART" id="SM00861"/>
    </source>
</evidence>
<feature type="binding site" evidence="10">
    <location>
        <begin position="175"/>
        <end position="176"/>
    </location>
    <ligand>
        <name>thiamine diphosphate</name>
        <dbReference type="ChEBI" id="CHEBI:58937"/>
    </ligand>
</feature>
<dbReference type="PANTHER" id="PTHR43322:SF5">
    <property type="entry name" value="1-DEOXY-D-XYLULOSE-5-PHOSPHATE SYNTHASE, CHLOROPLASTIC"/>
    <property type="match status" value="1"/>
</dbReference>
<dbReference type="InterPro" id="IPR005475">
    <property type="entry name" value="Transketolase-like_Pyr-bd"/>
</dbReference>
<dbReference type="InterPro" id="IPR005477">
    <property type="entry name" value="Dxylulose-5-P_synthase"/>
</dbReference>
<evidence type="ECO:0000256" key="11">
    <source>
        <dbReference type="SAM" id="MobiDB-lite"/>
    </source>
</evidence>
<dbReference type="CDD" id="cd07033">
    <property type="entry name" value="TPP_PYR_DXS_TK_like"/>
    <property type="match status" value="1"/>
</dbReference>
<evidence type="ECO:0000313" key="13">
    <source>
        <dbReference type="EMBL" id="GAA2008582.1"/>
    </source>
</evidence>
<evidence type="ECO:0000256" key="3">
    <source>
        <dbReference type="ARBA" id="ARBA00011738"/>
    </source>
</evidence>
<keyword evidence="14" id="KW-1185">Reference proteome</keyword>
<dbReference type="Gene3D" id="3.40.50.970">
    <property type="match status" value="2"/>
</dbReference>
<comment type="subunit">
    <text evidence="3 10">Homodimer.</text>
</comment>
<comment type="caution">
    <text evidence="13">The sequence shown here is derived from an EMBL/GenBank/DDBJ whole genome shotgun (WGS) entry which is preliminary data.</text>
</comment>
<evidence type="ECO:0000256" key="6">
    <source>
        <dbReference type="ARBA" id="ARBA00022842"/>
    </source>
</evidence>
<comment type="function">
    <text evidence="10">Catalyzes the acyloin condensation reaction between C atoms 2 and 3 of pyruvate and glyceraldehyde 3-phosphate to yield 1-deoxy-D-xylulose-5-phosphate (DXP).</text>
</comment>
<gene>
    <name evidence="13" type="primary">dxs_2</name>
    <name evidence="10" type="synonym">dxs</name>
    <name evidence="13" type="ORF">GCM10009838_88550</name>
</gene>
<evidence type="ECO:0000256" key="4">
    <source>
        <dbReference type="ARBA" id="ARBA00022679"/>
    </source>
</evidence>
<evidence type="ECO:0000256" key="5">
    <source>
        <dbReference type="ARBA" id="ARBA00022723"/>
    </source>
</evidence>
<comment type="catalytic activity">
    <reaction evidence="10">
        <text>D-glyceraldehyde 3-phosphate + pyruvate + H(+) = 1-deoxy-D-xylulose 5-phosphate + CO2</text>
        <dbReference type="Rhea" id="RHEA:12605"/>
        <dbReference type="ChEBI" id="CHEBI:15361"/>
        <dbReference type="ChEBI" id="CHEBI:15378"/>
        <dbReference type="ChEBI" id="CHEBI:16526"/>
        <dbReference type="ChEBI" id="CHEBI:57792"/>
        <dbReference type="ChEBI" id="CHEBI:59776"/>
        <dbReference type="EC" id="2.2.1.7"/>
    </reaction>
</comment>
<dbReference type="Proteomes" id="UP001499854">
    <property type="component" value="Unassembled WGS sequence"/>
</dbReference>
<feature type="binding site" evidence="10">
    <location>
        <position position="204"/>
    </location>
    <ligand>
        <name>thiamine diphosphate</name>
        <dbReference type="ChEBI" id="CHEBI:58937"/>
    </ligand>
</feature>
<evidence type="ECO:0000256" key="9">
    <source>
        <dbReference type="ARBA" id="ARBA00023229"/>
    </source>
</evidence>
<dbReference type="CDD" id="cd02007">
    <property type="entry name" value="TPP_DXS"/>
    <property type="match status" value="1"/>
</dbReference>
<dbReference type="SMART" id="SM00861">
    <property type="entry name" value="Transket_pyr"/>
    <property type="match status" value="1"/>
</dbReference>
<proteinExistence type="inferred from homology"/>
<protein>
    <recommendedName>
        <fullName evidence="10">1-deoxy-D-xylulose-5-phosphate synthase</fullName>
        <ecNumber evidence="10">2.2.1.7</ecNumber>
    </recommendedName>
    <alternativeName>
        <fullName evidence="10">1-deoxyxylulose-5-phosphate synthase</fullName>
        <shortName evidence="10">DXP synthase</shortName>
        <shortName evidence="10">DXPS</shortName>
    </alternativeName>
</protein>
<evidence type="ECO:0000256" key="2">
    <source>
        <dbReference type="ARBA" id="ARBA00011081"/>
    </source>
</evidence>
<dbReference type="SUPFAM" id="SSF52518">
    <property type="entry name" value="Thiamin diphosphate-binding fold (THDP-binding)"/>
    <property type="match status" value="2"/>
</dbReference>
<keyword evidence="6 10" id="KW-0460">Magnesium</keyword>
<feature type="compositionally biased region" description="Low complexity" evidence="11">
    <location>
        <begin position="672"/>
        <end position="684"/>
    </location>
</feature>
<dbReference type="EC" id="2.2.1.7" evidence="10"/>
<feature type="region of interest" description="Disordered" evidence="11">
    <location>
        <begin position="1"/>
        <end position="20"/>
    </location>
</feature>
<feature type="binding site" evidence="10">
    <location>
        <begin position="134"/>
        <end position="136"/>
    </location>
    <ligand>
        <name>thiamine diphosphate</name>
        <dbReference type="ChEBI" id="CHEBI:58937"/>
    </ligand>
</feature>
<dbReference type="InterPro" id="IPR009014">
    <property type="entry name" value="Transketo_C/PFOR_II"/>
</dbReference>
<dbReference type="InterPro" id="IPR033248">
    <property type="entry name" value="Transketolase_C"/>
</dbReference>
<dbReference type="PANTHER" id="PTHR43322">
    <property type="entry name" value="1-D-DEOXYXYLULOSE 5-PHOSPHATE SYNTHASE-RELATED"/>
    <property type="match status" value="1"/>
</dbReference>
<evidence type="ECO:0000313" key="14">
    <source>
        <dbReference type="Proteomes" id="UP001499854"/>
    </source>
</evidence>
<keyword evidence="7 10" id="KW-0784">Thiamine biosynthesis</keyword>
<keyword evidence="4 10" id="KW-0808">Transferase</keyword>
<dbReference type="NCBIfam" id="NF003933">
    <property type="entry name" value="PRK05444.2-2"/>
    <property type="match status" value="1"/>
</dbReference>
<sequence>MRRAAERQAAEQQATERKTAAPALERIKGPQDLAGLDDAALADLAAEIRAFLIEKVCATGGHLGANLGVVELTIALHRVFRSPEDVILFDTGHQAYVHKILTGRAPGFGELRRRGGLSGYPCRAESAHDWIENSHASTALSYADGLAKAFQLRGELADGSGDPHRRQVVAVIGDGAMTGGMAWEGLNNLAGAKDRPVVIVLNDNGRAYAPTTGGIATHLKTLRQRHRVRHLFADLGLAYVGPVDGHDIAATEEALREAAALGRPVVVHAVTAKGRGFPPAEEDDADRMHAVGVLDPRTGEPAVPPKRSWTEVFGEQMAAIGAERPEVVGVSAAMVLPTGLGEFAERFPERVFDVGIAEQHAVCSAAAMALAGLHPVVCVYSTFLNRAFDQVVMDAALHRAGVTFVLDRAGVTGPDGASHHGMWDGAILAVVPGLRLAAPRDPARLAEVLREAVEVRDEPTAIRFPKADAGADIEALTRMSGVDVLYRAAGRPLDVLIVAAGTTARSCLTAAEELERLGIGTTVVDPRWILPVNPHLTHLADRHRLVVTVEDGLRTGGMGTALTQACADAGVRTPVRVLGLPREFLAAGPRQELLERAGLGVRDIVGAATGGLRSAPEGAGGVTVDAADGAAVEAPIEAMAEDAAGTQLSVTPVEAAPSRPGRRLRSAPVDMSAAAAESTPQAAPKPVSESTREAASEAPTTTPPAEAPPSRPDRSTL</sequence>
<dbReference type="PROSITE" id="PS00802">
    <property type="entry name" value="TRANSKETOLASE_2"/>
    <property type="match status" value="1"/>
</dbReference>
<feature type="binding site" evidence="10">
    <location>
        <position position="358"/>
    </location>
    <ligand>
        <name>thiamine diphosphate</name>
        <dbReference type="ChEBI" id="CHEBI:58937"/>
    </ligand>
</feature>
<evidence type="ECO:0000256" key="1">
    <source>
        <dbReference type="ARBA" id="ARBA00004980"/>
    </source>
</evidence>
<dbReference type="PROSITE" id="PS00801">
    <property type="entry name" value="TRANSKETOLASE_1"/>
    <property type="match status" value="1"/>
</dbReference>
<dbReference type="InterPro" id="IPR049557">
    <property type="entry name" value="Transketolase_CS"/>
</dbReference>
<dbReference type="Pfam" id="PF02779">
    <property type="entry name" value="Transket_pyr"/>
    <property type="match status" value="1"/>
</dbReference>
<organism evidence="13 14">
    <name type="scientific">Catenulispora subtropica</name>
    <dbReference type="NCBI Taxonomy" id="450798"/>
    <lineage>
        <taxon>Bacteria</taxon>
        <taxon>Bacillati</taxon>
        <taxon>Actinomycetota</taxon>
        <taxon>Actinomycetes</taxon>
        <taxon>Catenulisporales</taxon>
        <taxon>Catenulisporaceae</taxon>
        <taxon>Catenulispora</taxon>
    </lineage>
</organism>
<dbReference type="SUPFAM" id="SSF52922">
    <property type="entry name" value="TK C-terminal domain-like"/>
    <property type="match status" value="1"/>
</dbReference>
<keyword evidence="9 10" id="KW-0414">Isoprene biosynthesis</keyword>
<feature type="domain" description="Transketolase-like pyrimidine-binding" evidence="12">
    <location>
        <begin position="307"/>
        <end position="471"/>
    </location>
</feature>
<reference evidence="13 14" key="1">
    <citation type="journal article" date="2019" name="Int. J. Syst. Evol. Microbiol.">
        <title>The Global Catalogue of Microorganisms (GCM) 10K type strain sequencing project: providing services to taxonomists for standard genome sequencing and annotation.</title>
        <authorList>
            <consortium name="The Broad Institute Genomics Platform"/>
            <consortium name="The Broad Institute Genome Sequencing Center for Infectious Disease"/>
            <person name="Wu L."/>
            <person name="Ma J."/>
        </authorList>
    </citation>
    <scope>NUCLEOTIDE SEQUENCE [LARGE SCALE GENOMIC DNA]</scope>
    <source>
        <strain evidence="13 14">JCM 16013</strain>
    </source>
</reference>
<name>A0ABN2TGD0_9ACTN</name>
<evidence type="ECO:0000256" key="8">
    <source>
        <dbReference type="ARBA" id="ARBA00023052"/>
    </source>
</evidence>
<feature type="compositionally biased region" description="Pro residues" evidence="11">
    <location>
        <begin position="701"/>
        <end position="710"/>
    </location>
</feature>
<feature type="binding site" evidence="10">
    <location>
        <position position="93"/>
    </location>
    <ligand>
        <name>thiamine diphosphate</name>
        <dbReference type="ChEBI" id="CHEBI:58937"/>
    </ligand>
</feature>
<dbReference type="InterPro" id="IPR020826">
    <property type="entry name" value="Transketolase_BS"/>
</dbReference>
<keyword evidence="5 10" id="KW-0479">Metal-binding</keyword>
<feature type="binding site" evidence="10">
    <location>
        <position position="204"/>
    </location>
    <ligand>
        <name>Mg(2+)</name>
        <dbReference type="ChEBI" id="CHEBI:18420"/>
    </ligand>
</feature>
<evidence type="ECO:0000256" key="10">
    <source>
        <dbReference type="HAMAP-Rule" id="MF_00315"/>
    </source>
</evidence>
<comment type="cofactor">
    <cofactor evidence="10">
        <name>thiamine diphosphate</name>
        <dbReference type="ChEBI" id="CHEBI:58937"/>
    </cofactor>
    <text evidence="10">Binds 1 thiamine pyrophosphate per subunit.</text>
</comment>
<keyword evidence="8 10" id="KW-0786">Thiamine pyrophosphate</keyword>
<comment type="similarity">
    <text evidence="2 10">Belongs to the transketolase family. DXPS subfamily.</text>
</comment>
<dbReference type="EMBL" id="BAAAQM010000109">
    <property type="protein sequence ID" value="GAA2008582.1"/>
    <property type="molecule type" value="Genomic_DNA"/>
</dbReference>
<dbReference type="Gene3D" id="3.40.50.920">
    <property type="match status" value="1"/>
</dbReference>
<feature type="binding site" evidence="10">
    <location>
        <position position="277"/>
    </location>
    <ligand>
        <name>thiamine diphosphate</name>
        <dbReference type="ChEBI" id="CHEBI:58937"/>
    </ligand>
</feature>
<dbReference type="HAMAP" id="MF_00315">
    <property type="entry name" value="DXP_synth"/>
    <property type="match status" value="1"/>
</dbReference>